<evidence type="ECO:0000313" key="11">
    <source>
        <dbReference type="EMBL" id="GAA4615195.1"/>
    </source>
</evidence>
<proteinExistence type="inferred from homology"/>
<evidence type="ECO:0000256" key="1">
    <source>
        <dbReference type="ARBA" id="ARBA00001974"/>
    </source>
</evidence>
<sequence length="405" mass="44493">MDFAFDQTTIEYRDRLLEFMDSHVHPAEPVYAAQAAELAGTWATPPVIEDVKAEARKRGLWNLFLPHEPYGAGLSNLQYAPLAEIMGRSPKIAPVALNCAAPDTGNMEILALFGTPEQKERWLEPLLDGAIRSAFCMTEPAVASSDATNIGLRIERDGDSYVLNGRKWWTSGALSPECEIFIVMGVTDPDAPPYRRQSMVLVPKDTPGVTVERGLHVFGYDDGTHGGHAEISFHDVRVPVANILLGEGEGFRIAQERLGPGRIHHCMRAIGMAERALELMCERVVSRVAFGGPIADQGVVQDWIAESRIRIEQARLLVLKTAWLMDTVGNKGARVEISAIKALVPEMANWVIDRAIQAHGGAGVSQDFPLAELWAGVRTLHLADGPDEVHKRSIARRELAAYRGR</sequence>
<dbReference type="RefSeq" id="WP_345363517.1">
    <property type="nucleotide sequence ID" value="NZ_BAABHJ010000027.1"/>
</dbReference>
<comment type="similarity">
    <text evidence="2 7">Belongs to the acyl-CoA dehydrogenase family.</text>
</comment>
<evidence type="ECO:0000256" key="7">
    <source>
        <dbReference type="RuleBase" id="RU362125"/>
    </source>
</evidence>
<comment type="caution">
    <text evidence="11">The sequence shown here is derived from an EMBL/GenBank/DDBJ whole genome shotgun (WGS) entry which is preliminary data.</text>
</comment>
<dbReference type="SUPFAM" id="SSF56645">
    <property type="entry name" value="Acyl-CoA dehydrogenase NM domain-like"/>
    <property type="match status" value="1"/>
</dbReference>
<organism evidence="11 12">
    <name type="scientific">Actinoallomurus liliacearum</name>
    <dbReference type="NCBI Taxonomy" id="1080073"/>
    <lineage>
        <taxon>Bacteria</taxon>
        <taxon>Bacillati</taxon>
        <taxon>Actinomycetota</taxon>
        <taxon>Actinomycetes</taxon>
        <taxon>Streptosporangiales</taxon>
        <taxon>Thermomonosporaceae</taxon>
        <taxon>Actinoallomurus</taxon>
    </lineage>
</organism>
<dbReference type="InterPro" id="IPR009075">
    <property type="entry name" value="AcylCo_DH/oxidase_C"/>
</dbReference>
<dbReference type="Pfam" id="PF02770">
    <property type="entry name" value="Acyl-CoA_dh_M"/>
    <property type="match status" value="1"/>
</dbReference>
<evidence type="ECO:0000313" key="12">
    <source>
        <dbReference type="Proteomes" id="UP001500212"/>
    </source>
</evidence>
<dbReference type="InterPro" id="IPR050741">
    <property type="entry name" value="Acyl-CoA_dehydrogenase"/>
</dbReference>
<dbReference type="Pfam" id="PF00441">
    <property type="entry name" value="Acyl-CoA_dh_1"/>
    <property type="match status" value="1"/>
</dbReference>
<dbReference type="EMBL" id="BAABHJ010000027">
    <property type="protein sequence ID" value="GAA4615195.1"/>
    <property type="molecule type" value="Genomic_DNA"/>
</dbReference>
<dbReference type="InterPro" id="IPR006091">
    <property type="entry name" value="Acyl-CoA_Oxase/DH_mid-dom"/>
</dbReference>
<dbReference type="InterPro" id="IPR013786">
    <property type="entry name" value="AcylCoA_DH/ox_N"/>
</dbReference>
<dbReference type="InterPro" id="IPR036250">
    <property type="entry name" value="AcylCo_DH-like_C"/>
</dbReference>
<evidence type="ECO:0000256" key="2">
    <source>
        <dbReference type="ARBA" id="ARBA00009347"/>
    </source>
</evidence>
<name>A0ABP8TSC9_9ACTN</name>
<keyword evidence="6 7" id="KW-0560">Oxidoreductase</keyword>
<dbReference type="SUPFAM" id="SSF47203">
    <property type="entry name" value="Acyl-CoA dehydrogenase C-terminal domain-like"/>
    <property type="match status" value="1"/>
</dbReference>
<feature type="domain" description="Acyl-CoA oxidase/dehydrogenase middle" evidence="9">
    <location>
        <begin position="134"/>
        <end position="236"/>
    </location>
</feature>
<dbReference type="Gene3D" id="2.40.110.10">
    <property type="entry name" value="Butyryl-CoA Dehydrogenase, subunit A, domain 2"/>
    <property type="match status" value="1"/>
</dbReference>
<gene>
    <name evidence="11" type="ORF">GCM10023195_66800</name>
</gene>
<protein>
    <submittedName>
        <fullName evidence="11">Acyl-CoA dehydrogenase family protein</fullName>
    </submittedName>
</protein>
<evidence type="ECO:0000259" key="9">
    <source>
        <dbReference type="Pfam" id="PF02770"/>
    </source>
</evidence>
<comment type="cofactor">
    <cofactor evidence="1 7">
        <name>FAD</name>
        <dbReference type="ChEBI" id="CHEBI:57692"/>
    </cofactor>
</comment>
<dbReference type="Proteomes" id="UP001500212">
    <property type="component" value="Unassembled WGS sequence"/>
</dbReference>
<dbReference type="Pfam" id="PF02771">
    <property type="entry name" value="Acyl-CoA_dh_N"/>
    <property type="match status" value="1"/>
</dbReference>
<evidence type="ECO:0000256" key="5">
    <source>
        <dbReference type="ARBA" id="ARBA00022827"/>
    </source>
</evidence>
<evidence type="ECO:0000259" key="10">
    <source>
        <dbReference type="Pfam" id="PF02771"/>
    </source>
</evidence>
<feature type="domain" description="Acyl-CoA dehydrogenase/oxidase N-terminal" evidence="10">
    <location>
        <begin position="11"/>
        <end position="129"/>
    </location>
</feature>
<dbReference type="Gene3D" id="1.20.140.10">
    <property type="entry name" value="Butyryl-CoA Dehydrogenase, subunit A, domain 3"/>
    <property type="match status" value="1"/>
</dbReference>
<evidence type="ECO:0000256" key="6">
    <source>
        <dbReference type="ARBA" id="ARBA00023002"/>
    </source>
</evidence>
<dbReference type="InterPro" id="IPR009100">
    <property type="entry name" value="AcylCoA_DH/oxidase_NM_dom_sf"/>
</dbReference>
<feature type="domain" description="Acyl-CoA dehydrogenase/oxidase C-terminal" evidence="8">
    <location>
        <begin position="248"/>
        <end position="397"/>
    </location>
</feature>
<evidence type="ECO:0000256" key="3">
    <source>
        <dbReference type="ARBA" id="ARBA00011738"/>
    </source>
</evidence>
<keyword evidence="12" id="KW-1185">Reference proteome</keyword>
<dbReference type="InterPro" id="IPR037069">
    <property type="entry name" value="AcylCoA_DH/ox_N_sf"/>
</dbReference>
<comment type="subunit">
    <text evidence="3">Homodimer.</text>
</comment>
<keyword evidence="5 7" id="KW-0274">FAD</keyword>
<dbReference type="Gene3D" id="1.10.540.10">
    <property type="entry name" value="Acyl-CoA dehydrogenase/oxidase, N-terminal domain"/>
    <property type="match status" value="1"/>
</dbReference>
<keyword evidence="4 7" id="KW-0285">Flavoprotein</keyword>
<dbReference type="PANTHER" id="PTHR48083">
    <property type="entry name" value="MEDIUM-CHAIN SPECIFIC ACYL-COA DEHYDROGENASE, MITOCHONDRIAL-RELATED"/>
    <property type="match status" value="1"/>
</dbReference>
<accession>A0ABP8TSC9</accession>
<evidence type="ECO:0000259" key="8">
    <source>
        <dbReference type="Pfam" id="PF00441"/>
    </source>
</evidence>
<dbReference type="PANTHER" id="PTHR48083:SF13">
    <property type="entry name" value="ACYL-COA DEHYDROGENASE FAMILY MEMBER 11"/>
    <property type="match status" value="1"/>
</dbReference>
<dbReference type="InterPro" id="IPR046373">
    <property type="entry name" value="Acyl-CoA_Oxase/DH_mid-dom_sf"/>
</dbReference>
<evidence type="ECO:0000256" key="4">
    <source>
        <dbReference type="ARBA" id="ARBA00022630"/>
    </source>
</evidence>
<reference evidence="12" key="1">
    <citation type="journal article" date="2019" name="Int. J. Syst. Evol. Microbiol.">
        <title>The Global Catalogue of Microorganisms (GCM) 10K type strain sequencing project: providing services to taxonomists for standard genome sequencing and annotation.</title>
        <authorList>
            <consortium name="The Broad Institute Genomics Platform"/>
            <consortium name="The Broad Institute Genome Sequencing Center for Infectious Disease"/>
            <person name="Wu L."/>
            <person name="Ma J."/>
        </authorList>
    </citation>
    <scope>NUCLEOTIDE SEQUENCE [LARGE SCALE GENOMIC DNA]</scope>
    <source>
        <strain evidence="12">JCM 17938</strain>
    </source>
</reference>